<dbReference type="OMA" id="CADGHAG"/>
<reference evidence="2" key="1">
    <citation type="submission" date="2022-11" db="UniProtKB">
        <authorList>
            <consortium name="EnsemblMetazoa"/>
        </authorList>
    </citation>
    <scope>IDENTIFICATION</scope>
</reference>
<dbReference type="AlphaFoldDB" id="A0A913YIF7"/>
<dbReference type="InterPro" id="IPR057873">
    <property type="entry name" value="CTHRC1_C"/>
</dbReference>
<feature type="domain" description="CTHRC1 C-terminal" evidence="1">
    <location>
        <begin position="1"/>
        <end position="113"/>
    </location>
</feature>
<proteinExistence type="predicted"/>
<dbReference type="GeneID" id="114574859"/>
<keyword evidence="3" id="KW-1185">Reference proteome</keyword>
<organism evidence="2 3">
    <name type="scientific">Exaiptasia diaphana</name>
    <name type="common">Tropical sea anemone</name>
    <name type="synonym">Aiptasia pulchella</name>
    <dbReference type="NCBI Taxonomy" id="2652724"/>
    <lineage>
        <taxon>Eukaryota</taxon>
        <taxon>Metazoa</taxon>
        <taxon>Cnidaria</taxon>
        <taxon>Anthozoa</taxon>
        <taxon>Hexacorallia</taxon>
        <taxon>Actiniaria</taxon>
        <taxon>Aiptasiidae</taxon>
        <taxon>Exaiptasia</taxon>
    </lineage>
</organism>
<evidence type="ECO:0000313" key="2">
    <source>
        <dbReference type="EnsemblMetazoa" id="XP_028514297.1"/>
    </source>
</evidence>
<dbReference type="EnsemblMetazoa" id="XM_028658496.1">
    <property type="protein sequence ID" value="XP_028514297.1"/>
    <property type="gene ID" value="LOC114574859"/>
</dbReference>
<dbReference type="RefSeq" id="XP_028514297.1">
    <property type="nucleotide sequence ID" value="XM_028658496.1"/>
</dbReference>
<dbReference type="Pfam" id="PF25815">
    <property type="entry name" value="CTHRC1_C"/>
    <property type="match status" value="1"/>
</dbReference>
<dbReference type="KEGG" id="epa:114574859"/>
<dbReference type="OrthoDB" id="10045715at2759"/>
<dbReference type="Proteomes" id="UP000887567">
    <property type="component" value="Unplaced"/>
</dbReference>
<name>A0A913YIF7_EXADI</name>
<sequence>GLIKDCVFQKKFKHTFLHVYFNGVLRIASCNNCCKRWFFTFNGAECQSPNAIDGIVYMATGKNEDLHRVRHIEGHCDKIHEGHVRVGFNVGNCKGHGNFDAYTGWNSVSRLFIEEVPRPQK</sequence>
<evidence type="ECO:0000313" key="3">
    <source>
        <dbReference type="Proteomes" id="UP000887567"/>
    </source>
</evidence>
<protein>
    <recommendedName>
        <fullName evidence="1">CTHRC1 C-terminal domain-containing protein</fullName>
    </recommendedName>
</protein>
<evidence type="ECO:0000259" key="1">
    <source>
        <dbReference type="Pfam" id="PF25815"/>
    </source>
</evidence>
<accession>A0A913YIF7</accession>